<feature type="domain" description="Bacterial repeat" evidence="4">
    <location>
        <begin position="502"/>
        <end position="528"/>
    </location>
</feature>
<feature type="compositionally biased region" description="Acidic residues" evidence="2">
    <location>
        <begin position="557"/>
        <end position="569"/>
    </location>
</feature>
<dbReference type="Proteomes" id="UP000636394">
    <property type="component" value="Unassembled WGS sequence"/>
</dbReference>
<dbReference type="InterPro" id="IPR044060">
    <property type="entry name" value="Bacterial_rp_domain"/>
</dbReference>
<sequence length="689" mass="72145">MKATKSSKSTRAFLWQRVALVIALSLLSVALAPPLAQTRAKAEAPDGGFGLEEPSVSETRPERSPAGAGPACTVTFLSNNGQGQSVSVEETAGNLALPLPSELGFTPPAGAQFVGWSEDASGASNVYAAHVQYPDNAAHDAVLESDVTLYAVWLLPGASDAGQSDACFYIRTDGVIPFSPHQSLATLFVPSDAGTQLKGSLRRPVAISNNIPLLKSNLAAVPSDEEIAAVCKAHKVPFDPETQEVVWYAALLRTAPGGQWNVNGVVKNKTAHLLLYYPNGGDGNVPNARSYEPGARVSVNTHVTPARVGHEFLGWSTDPAATEPEYPTIGTQTMTMPGVTTALYAVWRDTTPHPSLEVEKVLVGGPSNGTYYTLGEPVSYRVTVRNTGDVALGPVTLADPLADMPAIERLEPGASHVETYRYETTAEDVAAGQVENTVTATAKVVGHGSLAVDPASASVTVRTGELPQAYTYVVYAPAPQNGGTLSRDYTIIEMRSAEGLESVTATPGEGYRFVGWYKDDELVGTDETLDAEKAKAHLNRGRAVYGPTMFVAKFEPEEATEPEQPDEPEAPGQPDVPDVPTEPEKPVQSEKPTAPTTPAGSGAAGGAAASDETSSGVAASETNRHQSASSGAWPSASSDASDARPRSAKLAQTSDALLPSFGIGASVVFVAAAAGIVVVLCRDRFSKRR</sequence>
<evidence type="ECO:0000313" key="7">
    <source>
        <dbReference type="Proteomes" id="UP000636394"/>
    </source>
</evidence>
<dbReference type="Pfam" id="PF24346">
    <property type="entry name" value="DUF7507"/>
    <property type="match status" value="1"/>
</dbReference>
<feature type="region of interest" description="Disordered" evidence="2">
    <location>
        <begin position="557"/>
        <end position="650"/>
    </location>
</feature>
<feature type="transmembrane region" description="Helical" evidence="3">
    <location>
        <begin position="656"/>
        <end position="681"/>
    </location>
</feature>
<dbReference type="Pfam" id="PF18998">
    <property type="entry name" value="Flg_new_2"/>
    <property type="match status" value="1"/>
</dbReference>
<comment type="caution">
    <text evidence="6">The sequence shown here is derived from an EMBL/GenBank/DDBJ whole genome shotgun (WGS) entry which is preliminary data.</text>
</comment>
<evidence type="ECO:0000256" key="3">
    <source>
        <dbReference type="SAM" id="Phobius"/>
    </source>
</evidence>
<dbReference type="Gene3D" id="2.60.40.4270">
    <property type="entry name" value="Listeria-Bacteroides repeat domain"/>
    <property type="match status" value="2"/>
</dbReference>
<evidence type="ECO:0000259" key="4">
    <source>
        <dbReference type="Pfam" id="PF18998"/>
    </source>
</evidence>
<feature type="compositionally biased region" description="Low complexity" evidence="2">
    <location>
        <begin position="592"/>
        <end position="616"/>
    </location>
</feature>
<gene>
    <name evidence="6" type="ORF">GMI68_08445</name>
</gene>
<proteinExistence type="predicted"/>
<feature type="compositionally biased region" description="Low complexity" evidence="2">
    <location>
        <begin position="627"/>
        <end position="640"/>
    </location>
</feature>
<dbReference type="Pfam" id="PF09479">
    <property type="entry name" value="Flg_new"/>
    <property type="match status" value="2"/>
</dbReference>
<protein>
    <recommendedName>
        <fullName evidence="8">Repeat protein (TIGR02543 family)</fullName>
    </recommendedName>
</protein>
<accession>A0ABX0IIW5</accession>
<keyword evidence="7" id="KW-1185">Reference proteome</keyword>
<keyword evidence="3" id="KW-0472">Membrane</keyword>
<dbReference type="NCBIfam" id="TIGR01451">
    <property type="entry name" value="B_ant_repeat"/>
    <property type="match status" value="1"/>
</dbReference>
<evidence type="ECO:0000256" key="1">
    <source>
        <dbReference type="ARBA" id="ARBA00004196"/>
    </source>
</evidence>
<evidence type="ECO:0000256" key="2">
    <source>
        <dbReference type="SAM" id="MobiDB-lite"/>
    </source>
</evidence>
<keyword evidence="3" id="KW-1133">Transmembrane helix</keyword>
<dbReference type="InterPro" id="IPR047589">
    <property type="entry name" value="DUF11_rpt"/>
</dbReference>
<evidence type="ECO:0000259" key="5">
    <source>
        <dbReference type="Pfam" id="PF24346"/>
    </source>
</evidence>
<comment type="subcellular location">
    <subcellularLocation>
        <location evidence="1">Cell envelope</location>
    </subcellularLocation>
</comment>
<dbReference type="InterPro" id="IPR042229">
    <property type="entry name" value="Listeria/Bacterioides_rpt_sf"/>
</dbReference>
<dbReference type="RefSeq" id="WP_166340182.1">
    <property type="nucleotide sequence ID" value="NZ_WPCR01000011.1"/>
</dbReference>
<evidence type="ECO:0008006" key="8">
    <source>
        <dbReference type="Google" id="ProtNLM"/>
    </source>
</evidence>
<name>A0ABX0IIW5_9ACTN</name>
<feature type="domain" description="DUF7507" evidence="5">
    <location>
        <begin position="354"/>
        <end position="445"/>
    </location>
</feature>
<dbReference type="InterPro" id="IPR013378">
    <property type="entry name" value="InlB-like_B-rpt"/>
</dbReference>
<dbReference type="EMBL" id="WPCR01000011">
    <property type="protein sequence ID" value="NHM14784.1"/>
    <property type="molecule type" value="Genomic_DNA"/>
</dbReference>
<organism evidence="6 7">
    <name type="scientific">Xiamenia xianingshaonis</name>
    <dbReference type="NCBI Taxonomy" id="2682776"/>
    <lineage>
        <taxon>Bacteria</taxon>
        <taxon>Bacillati</taxon>
        <taxon>Actinomycetota</taxon>
        <taxon>Coriobacteriia</taxon>
        <taxon>Eggerthellales</taxon>
        <taxon>Eggerthellaceae</taxon>
        <taxon>Xiamenia</taxon>
    </lineage>
</organism>
<feature type="region of interest" description="Disordered" evidence="2">
    <location>
        <begin position="41"/>
        <end position="69"/>
    </location>
</feature>
<evidence type="ECO:0000313" key="6">
    <source>
        <dbReference type="EMBL" id="NHM14784.1"/>
    </source>
</evidence>
<keyword evidence="3" id="KW-0812">Transmembrane</keyword>
<reference evidence="6 7" key="1">
    <citation type="submission" date="2019-11" db="EMBL/GenBank/DDBJ databases">
        <title>Eggerthellaceae novel genus isolated from the rectal contents of marmort.</title>
        <authorList>
            <person name="Zhang G."/>
        </authorList>
    </citation>
    <scope>NUCLEOTIDE SEQUENCE [LARGE SCALE GENOMIC DNA]</scope>
    <source>
        <strain evidence="7">zg-886</strain>
    </source>
</reference>
<dbReference type="InterPro" id="IPR055354">
    <property type="entry name" value="DUF7507"/>
</dbReference>